<reference evidence="2 3" key="1">
    <citation type="submission" date="2018-06" db="EMBL/GenBank/DDBJ databases">
        <authorList>
            <consortium name="Pathogen Informatics"/>
            <person name="Doyle S."/>
        </authorList>
    </citation>
    <scope>NUCLEOTIDE SEQUENCE [LARGE SCALE GENOMIC DNA]</scope>
    <source>
        <strain evidence="2 3">NCTC12961</strain>
    </source>
</reference>
<proteinExistence type="predicted"/>
<dbReference type="AlphaFoldDB" id="A0A2X4Y2K6"/>
<protein>
    <submittedName>
        <fullName evidence="2">Linear gramicidin synthase subunit D</fullName>
    </submittedName>
</protein>
<evidence type="ECO:0000313" key="3">
    <source>
        <dbReference type="Proteomes" id="UP000248897"/>
    </source>
</evidence>
<dbReference type="GO" id="GO:0003824">
    <property type="term" value="F:catalytic activity"/>
    <property type="evidence" value="ECO:0007669"/>
    <property type="project" value="InterPro"/>
</dbReference>
<dbReference type="Proteomes" id="UP000248897">
    <property type="component" value="Chromosome 1"/>
</dbReference>
<dbReference type="Pfam" id="PF00668">
    <property type="entry name" value="Condensation"/>
    <property type="match status" value="1"/>
</dbReference>
<name>A0A2X4Y2K6_SERPL</name>
<evidence type="ECO:0000313" key="2">
    <source>
        <dbReference type="EMBL" id="SQI42934.1"/>
    </source>
</evidence>
<dbReference type="SUPFAM" id="SSF52777">
    <property type="entry name" value="CoA-dependent acyltransferases"/>
    <property type="match status" value="1"/>
</dbReference>
<accession>A0A2X4Y2K6</accession>
<gene>
    <name evidence="2" type="primary">lgrD_2</name>
    <name evidence="2" type="ORF">NCTC12961_03813</name>
</gene>
<sequence>MILPAELVASLDGLARREGVTLHAVLLAGFTLLLSRYTGQNDVMVGTPLANRGGRNWRGSSGSSSIRCRCATGWIISTV</sequence>
<dbReference type="Gene3D" id="3.30.559.30">
    <property type="entry name" value="Nonribosomal peptide synthetase, condensation domain"/>
    <property type="match status" value="1"/>
</dbReference>
<organism evidence="2 3">
    <name type="scientific">Serratia plymuthica</name>
    <dbReference type="NCBI Taxonomy" id="82996"/>
    <lineage>
        <taxon>Bacteria</taxon>
        <taxon>Pseudomonadati</taxon>
        <taxon>Pseudomonadota</taxon>
        <taxon>Gammaproteobacteria</taxon>
        <taxon>Enterobacterales</taxon>
        <taxon>Yersiniaceae</taxon>
        <taxon>Serratia</taxon>
    </lineage>
</organism>
<dbReference type="EMBL" id="LS483469">
    <property type="protein sequence ID" value="SQI42934.1"/>
    <property type="molecule type" value="Genomic_DNA"/>
</dbReference>
<evidence type="ECO:0000259" key="1">
    <source>
        <dbReference type="Pfam" id="PF00668"/>
    </source>
</evidence>
<feature type="domain" description="Condensation" evidence="1">
    <location>
        <begin position="3"/>
        <end position="55"/>
    </location>
</feature>
<dbReference type="InterPro" id="IPR001242">
    <property type="entry name" value="Condensation_dom"/>
</dbReference>